<evidence type="ECO:0000313" key="1">
    <source>
        <dbReference type="EMBL" id="KOM55948.1"/>
    </source>
</evidence>
<dbReference type="EMBL" id="CM003380">
    <property type="protein sequence ID" value="KOM55948.1"/>
    <property type="molecule type" value="Genomic_DNA"/>
</dbReference>
<name>A0A0L9VLW1_PHAAN</name>
<dbReference type="Proteomes" id="UP000053144">
    <property type="component" value="Chromosome 10"/>
</dbReference>
<proteinExistence type="predicted"/>
<dbReference type="Gramene" id="KOM55948">
    <property type="protein sequence ID" value="KOM55948"/>
    <property type="gene ID" value="LR48_Vigan10g184000"/>
</dbReference>
<sequence length="65" mass="6952">MFSDLCDWSVESVSFGVDFVEVLSLFCAMGSSADIGSSNKGAGNRLPVEKSPFVPKVEECYPDVA</sequence>
<protein>
    <submittedName>
        <fullName evidence="1">Uncharacterized protein</fullName>
    </submittedName>
</protein>
<evidence type="ECO:0000313" key="2">
    <source>
        <dbReference type="Proteomes" id="UP000053144"/>
    </source>
</evidence>
<reference evidence="2" key="1">
    <citation type="journal article" date="2015" name="Proc. Natl. Acad. Sci. U.S.A.">
        <title>Genome sequencing of adzuki bean (Vigna angularis) provides insight into high starch and low fat accumulation and domestication.</title>
        <authorList>
            <person name="Yang K."/>
            <person name="Tian Z."/>
            <person name="Chen C."/>
            <person name="Luo L."/>
            <person name="Zhao B."/>
            <person name="Wang Z."/>
            <person name="Yu L."/>
            <person name="Li Y."/>
            <person name="Sun Y."/>
            <person name="Li W."/>
            <person name="Chen Y."/>
            <person name="Li Y."/>
            <person name="Zhang Y."/>
            <person name="Ai D."/>
            <person name="Zhao J."/>
            <person name="Shang C."/>
            <person name="Ma Y."/>
            <person name="Wu B."/>
            <person name="Wang M."/>
            <person name="Gao L."/>
            <person name="Sun D."/>
            <person name="Zhang P."/>
            <person name="Guo F."/>
            <person name="Wang W."/>
            <person name="Li Y."/>
            <person name="Wang J."/>
            <person name="Varshney R.K."/>
            <person name="Wang J."/>
            <person name="Ling H.Q."/>
            <person name="Wan P."/>
        </authorList>
    </citation>
    <scope>NUCLEOTIDE SEQUENCE</scope>
    <source>
        <strain evidence="2">cv. Jingnong 6</strain>
    </source>
</reference>
<accession>A0A0L9VLW1</accession>
<gene>
    <name evidence="1" type="ORF">LR48_Vigan10g184000</name>
</gene>
<organism evidence="1 2">
    <name type="scientific">Phaseolus angularis</name>
    <name type="common">Azuki bean</name>
    <name type="synonym">Vigna angularis</name>
    <dbReference type="NCBI Taxonomy" id="3914"/>
    <lineage>
        <taxon>Eukaryota</taxon>
        <taxon>Viridiplantae</taxon>
        <taxon>Streptophyta</taxon>
        <taxon>Embryophyta</taxon>
        <taxon>Tracheophyta</taxon>
        <taxon>Spermatophyta</taxon>
        <taxon>Magnoliopsida</taxon>
        <taxon>eudicotyledons</taxon>
        <taxon>Gunneridae</taxon>
        <taxon>Pentapetalae</taxon>
        <taxon>rosids</taxon>
        <taxon>fabids</taxon>
        <taxon>Fabales</taxon>
        <taxon>Fabaceae</taxon>
        <taxon>Papilionoideae</taxon>
        <taxon>50 kb inversion clade</taxon>
        <taxon>NPAAA clade</taxon>
        <taxon>indigoferoid/millettioid clade</taxon>
        <taxon>Phaseoleae</taxon>
        <taxon>Vigna</taxon>
    </lineage>
</organism>
<dbReference type="AlphaFoldDB" id="A0A0L9VLW1"/>